<evidence type="ECO:0000256" key="1">
    <source>
        <dbReference type="SAM" id="MobiDB-lite"/>
    </source>
</evidence>
<gene>
    <name evidence="2" type="ORF">RDB_LOCUS165831</name>
</gene>
<reference evidence="2" key="1">
    <citation type="submission" date="2021-01" db="EMBL/GenBank/DDBJ databases">
        <authorList>
            <person name="Kaushik A."/>
        </authorList>
    </citation>
    <scope>NUCLEOTIDE SEQUENCE</scope>
    <source>
        <strain evidence="2">AG3-T5</strain>
    </source>
</reference>
<dbReference type="InterPro" id="IPR036673">
    <property type="entry name" value="Cyanovirin-N_sf"/>
</dbReference>
<evidence type="ECO:0000313" key="2">
    <source>
        <dbReference type="EMBL" id="CAE6467054.1"/>
    </source>
</evidence>
<comment type="caution">
    <text evidence="2">The sequence shown here is derived from an EMBL/GenBank/DDBJ whole genome shotgun (WGS) entry which is preliminary data.</text>
</comment>
<dbReference type="EMBL" id="CAJMWW010000327">
    <property type="protein sequence ID" value="CAE6467054.1"/>
    <property type="molecule type" value="Genomic_DNA"/>
</dbReference>
<protein>
    <submittedName>
        <fullName evidence="2">Uncharacterized protein</fullName>
    </submittedName>
</protein>
<dbReference type="SUPFAM" id="SSF51322">
    <property type="entry name" value="Cyanovirin-N"/>
    <property type="match status" value="1"/>
</dbReference>
<name>A0A8H3BVQ1_9AGAM</name>
<organism evidence="2 3">
    <name type="scientific">Rhizoctonia solani</name>
    <dbReference type="NCBI Taxonomy" id="456999"/>
    <lineage>
        <taxon>Eukaryota</taxon>
        <taxon>Fungi</taxon>
        <taxon>Dikarya</taxon>
        <taxon>Basidiomycota</taxon>
        <taxon>Agaricomycotina</taxon>
        <taxon>Agaricomycetes</taxon>
        <taxon>Cantharellales</taxon>
        <taxon>Ceratobasidiaceae</taxon>
        <taxon>Rhizoctonia</taxon>
    </lineage>
</organism>
<sequence>MYATLKRDNNSYVEAGIDLNEGIANVDGEFKFKPVHPPPPRIPAPDDCTYPSSQQDDILPPEQAKGTITPLPPHTPLCTAFIALFTEPSGRQLRFTGCPIIATPSFSAEVKLHYGEICEASGTRSFGGSASKTKMSLYFDNGVRIVGDVVRGGPDDEVTIAGSGAIG</sequence>
<dbReference type="OrthoDB" id="3227348at2759"/>
<accession>A0A8H3BVQ1</accession>
<evidence type="ECO:0000313" key="3">
    <source>
        <dbReference type="Proteomes" id="UP000663841"/>
    </source>
</evidence>
<feature type="region of interest" description="Disordered" evidence="1">
    <location>
        <begin position="35"/>
        <end position="55"/>
    </location>
</feature>
<dbReference type="AlphaFoldDB" id="A0A8H3BVQ1"/>
<proteinExistence type="predicted"/>
<dbReference type="Proteomes" id="UP000663841">
    <property type="component" value="Unassembled WGS sequence"/>
</dbReference>